<dbReference type="Gene3D" id="1.20.120.1220">
    <property type="match status" value="1"/>
</dbReference>
<dbReference type="RefSeq" id="WP_121575400.1">
    <property type="nucleotide sequence ID" value="NZ_MJLZ01000025.1"/>
</dbReference>
<keyword evidence="1" id="KW-1133">Transmembrane helix</keyword>
<evidence type="ECO:0000313" key="3">
    <source>
        <dbReference type="EMBL" id="RLM22684.1"/>
    </source>
</evidence>
<dbReference type="Pfam" id="PF01478">
    <property type="entry name" value="Peptidase_A24"/>
    <property type="match status" value="1"/>
</dbReference>
<dbReference type="GO" id="GO:0016020">
    <property type="term" value="C:membrane"/>
    <property type="evidence" value="ECO:0007669"/>
    <property type="project" value="InterPro"/>
</dbReference>
<name>A0A421DMU9_9GAMM</name>
<feature type="transmembrane region" description="Helical" evidence="1">
    <location>
        <begin position="55"/>
        <end position="74"/>
    </location>
</feature>
<evidence type="ECO:0000256" key="1">
    <source>
        <dbReference type="SAM" id="Phobius"/>
    </source>
</evidence>
<sequence length="170" mass="18380">MLFMQLMIIAPLLVLFGLLIHADLTRRCLPNRWILYYALLFPFYFFYQGTNWVQFITHCLVGVIAFTLLLLPFMRGGVGGGDVKLGAVVMLWAGPLYAAPALIVIGLVGALLGVAGWLADKGMNPQPAASPPRRGSIWQRMAYALSARRGVPYGVALVAGGMTVLVSGLS</sequence>
<dbReference type="EMBL" id="MJLZ01000025">
    <property type="protein sequence ID" value="RLM22684.1"/>
    <property type="molecule type" value="Genomic_DNA"/>
</dbReference>
<accession>A0A421DMU9</accession>
<dbReference type="GO" id="GO:0004190">
    <property type="term" value="F:aspartic-type endopeptidase activity"/>
    <property type="evidence" value="ECO:0007669"/>
    <property type="project" value="InterPro"/>
</dbReference>
<gene>
    <name evidence="3" type="ORF">BIY29_11900</name>
</gene>
<reference evidence="3 4" key="1">
    <citation type="submission" date="2016-09" db="EMBL/GenBank/DDBJ databases">
        <authorList>
            <person name="Doonan J."/>
            <person name="Pachebat J.A."/>
            <person name="Golyshin P.N."/>
            <person name="Denman S."/>
            <person name="Mcdonald J.E."/>
        </authorList>
    </citation>
    <scope>NUCLEOTIDE SEQUENCE [LARGE SCALE GENOMIC DNA]</scope>
    <source>
        <strain evidence="3 4">NCPPB 3934</strain>
    </source>
</reference>
<feature type="transmembrane region" description="Helical" evidence="1">
    <location>
        <begin position="94"/>
        <end position="119"/>
    </location>
</feature>
<evidence type="ECO:0000259" key="2">
    <source>
        <dbReference type="Pfam" id="PF01478"/>
    </source>
</evidence>
<comment type="caution">
    <text evidence="3">The sequence shown here is derived from an EMBL/GenBank/DDBJ whole genome shotgun (WGS) entry which is preliminary data.</text>
</comment>
<dbReference type="AlphaFoldDB" id="A0A421DMU9"/>
<feature type="transmembrane region" description="Helical" evidence="1">
    <location>
        <begin position="150"/>
        <end position="169"/>
    </location>
</feature>
<feature type="domain" description="Prepilin type IV endopeptidase peptidase" evidence="2">
    <location>
        <begin position="13"/>
        <end position="114"/>
    </location>
</feature>
<dbReference type="OrthoDB" id="6428685at2"/>
<proteinExistence type="predicted"/>
<organism evidence="3 4">
    <name type="scientific">Brenneria alni</name>
    <dbReference type="NCBI Taxonomy" id="71656"/>
    <lineage>
        <taxon>Bacteria</taxon>
        <taxon>Pseudomonadati</taxon>
        <taxon>Pseudomonadota</taxon>
        <taxon>Gammaproteobacteria</taxon>
        <taxon>Enterobacterales</taxon>
        <taxon>Pectobacteriaceae</taxon>
        <taxon>Brenneria</taxon>
    </lineage>
</organism>
<keyword evidence="4" id="KW-1185">Reference proteome</keyword>
<evidence type="ECO:0000313" key="4">
    <source>
        <dbReference type="Proteomes" id="UP000285648"/>
    </source>
</evidence>
<keyword evidence="1" id="KW-0812">Transmembrane</keyword>
<keyword evidence="1" id="KW-0472">Membrane</keyword>
<dbReference type="InterPro" id="IPR000045">
    <property type="entry name" value="Prepilin_IV_endopep_pep"/>
</dbReference>
<feature type="transmembrane region" description="Helical" evidence="1">
    <location>
        <begin position="32"/>
        <end position="48"/>
    </location>
</feature>
<dbReference type="Proteomes" id="UP000285648">
    <property type="component" value="Unassembled WGS sequence"/>
</dbReference>
<protein>
    <recommendedName>
        <fullName evidence="2">Prepilin type IV endopeptidase peptidase domain-containing protein</fullName>
    </recommendedName>
</protein>